<dbReference type="Pfam" id="PF00206">
    <property type="entry name" value="Lyase_1"/>
    <property type="match status" value="1"/>
</dbReference>
<dbReference type="PATRIC" id="fig|1423816.3.peg.1439"/>
<feature type="domain" description="Fumarate lyase N-terminal" evidence="2">
    <location>
        <begin position="9"/>
        <end position="332"/>
    </location>
</feature>
<dbReference type="Gene3D" id="1.20.200.10">
    <property type="entry name" value="Fumarase/aspartase (Central domain)"/>
    <property type="match status" value="1"/>
</dbReference>
<dbReference type="FunFam" id="1.20.200.10:FF:000001">
    <property type="entry name" value="Fumarate hydratase, mitochondrial"/>
    <property type="match status" value="1"/>
</dbReference>
<dbReference type="RefSeq" id="WP_010490421.1">
    <property type="nucleotide sequence ID" value="NZ_AZCT01000002.1"/>
</dbReference>
<dbReference type="PRINTS" id="PR00149">
    <property type="entry name" value="FUMRATELYASE"/>
</dbReference>
<dbReference type="PANTHER" id="PTHR42696:SF2">
    <property type="entry name" value="ASPARTATE AMMONIA-LYASE"/>
    <property type="match status" value="1"/>
</dbReference>
<dbReference type="NCBIfam" id="NF008909">
    <property type="entry name" value="PRK12273.1"/>
    <property type="match status" value="1"/>
</dbReference>
<sequence>MRIEEDCIGKLAVDEDVLYGIHTTRALANFPISHERTDSLLFKSLIIIKKAAAQVNAAAGTLTASKAKAIAAACNSLLMGEHNDALVAPAIQGSAGTSVNMNVNEVIANLASRHTIERVHPNDDVNQCQSTNDTYPTAGKMAALQALPPLQQALTFLVKSLLAKADEFADVVKVGRTQLQDAVPTTFGHTFQAYAHLFQRDQVRLTRAAEDLRVVNLGGTAIGTGLNASPYYREHIVRQVNRLIDLNLEQADDLVDATQNCDVLVAFSGAMKGLATDLSKFANDLRLLSSGPQAGLNELHLPAKQAGSSIMPGKVNPVIPEVVNQIAFQIIGQDVTISMAAEAGQLELNAFEPIIFRDLLQGERYLARGIDTLTTNCVTGLTVNQRQCADNVEHSAISATILSPYIGYEATMKLVKTSLEKHVAIPELLRRHHQLPDTLIAHLFSTAVMTNEEPVQKEAAGEKR</sequence>
<dbReference type="eggNOG" id="COG1027">
    <property type="taxonomic scope" value="Bacteria"/>
</dbReference>
<dbReference type="AlphaFoldDB" id="A0A0R1EW69"/>
<dbReference type="GO" id="GO:0008797">
    <property type="term" value="F:aspartate ammonia-lyase activity"/>
    <property type="evidence" value="ECO:0007669"/>
    <property type="project" value="TreeGrafter"/>
</dbReference>
<dbReference type="PROSITE" id="PS00163">
    <property type="entry name" value="FUMARATE_LYASES"/>
    <property type="match status" value="1"/>
</dbReference>
<dbReference type="GO" id="GO:0005829">
    <property type="term" value="C:cytosol"/>
    <property type="evidence" value="ECO:0007669"/>
    <property type="project" value="TreeGrafter"/>
</dbReference>
<evidence type="ECO:0000313" key="4">
    <source>
        <dbReference type="Proteomes" id="UP000051984"/>
    </source>
</evidence>
<dbReference type="SUPFAM" id="SSF48557">
    <property type="entry name" value="L-aspartase-like"/>
    <property type="match status" value="1"/>
</dbReference>
<reference evidence="3 4" key="1">
    <citation type="journal article" date="2015" name="Genome Announc.">
        <title>Expanding the biotechnology potential of lactobacilli through comparative genomics of 213 strains and associated genera.</title>
        <authorList>
            <person name="Sun Z."/>
            <person name="Harris H.M."/>
            <person name="McCann A."/>
            <person name="Guo C."/>
            <person name="Argimon S."/>
            <person name="Zhang W."/>
            <person name="Yang X."/>
            <person name="Jeffery I.B."/>
            <person name="Cooney J.C."/>
            <person name="Kagawa T.F."/>
            <person name="Liu W."/>
            <person name="Song Y."/>
            <person name="Salvetti E."/>
            <person name="Wrobel A."/>
            <person name="Rasinkangas P."/>
            <person name="Parkhill J."/>
            <person name="Rea M.C."/>
            <person name="O'Sullivan O."/>
            <person name="Ritari J."/>
            <person name="Douillard F.P."/>
            <person name="Paul Ross R."/>
            <person name="Yang R."/>
            <person name="Briner A.E."/>
            <person name="Felis G.E."/>
            <person name="de Vos W.M."/>
            <person name="Barrangou R."/>
            <person name="Klaenhammer T.R."/>
            <person name="Caufield P.W."/>
            <person name="Cui Y."/>
            <person name="Zhang H."/>
            <person name="O'Toole P.W."/>
        </authorList>
    </citation>
    <scope>NUCLEOTIDE SEQUENCE [LARGE SCALE GENOMIC DNA]</scope>
    <source>
        <strain evidence="3 4">DSM 20178</strain>
    </source>
</reference>
<evidence type="ECO:0000256" key="1">
    <source>
        <dbReference type="ARBA" id="ARBA00023239"/>
    </source>
</evidence>
<dbReference type="InterPro" id="IPR020557">
    <property type="entry name" value="Fumarate_lyase_CS"/>
</dbReference>
<name>A0A0R1EW69_LACZE</name>
<gene>
    <name evidence="3" type="ORF">FD51_GL001379</name>
</gene>
<dbReference type="GO" id="GO:0006531">
    <property type="term" value="P:aspartate metabolic process"/>
    <property type="evidence" value="ECO:0007669"/>
    <property type="project" value="TreeGrafter"/>
</dbReference>
<dbReference type="InterPro" id="IPR024083">
    <property type="entry name" value="Fumarase/histidase_N"/>
</dbReference>
<dbReference type="InterPro" id="IPR022761">
    <property type="entry name" value="Fumarate_lyase_N"/>
</dbReference>
<dbReference type="InterPro" id="IPR000362">
    <property type="entry name" value="Fumarate_lyase_fam"/>
</dbReference>
<organism evidence="3 4">
    <name type="scientific">Lacticaseibacillus zeae DSM 20178 = KCTC 3804</name>
    <dbReference type="NCBI Taxonomy" id="1423816"/>
    <lineage>
        <taxon>Bacteria</taxon>
        <taxon>Bacillati</taxon>
        <taxon>Bacillota</taxon>
        <taxon>Bacilli</taxon>
        <taxon>Lactobacillales</taxon>
        <taxon>Lactobacillaceae</taxon>
        <taxon>Lacticaseibacillus</taxon>
    </lineage>
</organism>
<dbReference type="PANTHER" id="PTHR42696">
    <property type="entry name" value="ASPARTATE AMMONIA-LYASE"/>
    <property type="match status" value="1"/>
</dbReference>
<dbReference type="Gene3D" id="1.10.275.10">
    <property type="entry name" value="Fumarase/aspartase (N-terminal domain)"/>
    <property type="match status" value="1"/>
</dbReference>
<protein>
    <submittedName>
        <fullName evidence="3">Aspartate ammonia-lyase</fullName>
    </submittedName>
</protein>
<keyword evidence="1 3" id="KW-0456">Lyase</keyword>
<dbReference type="InterPro" id="IPR051546">
    <property type="entry name" value="Aspartate_Ammonia-Lyase"/>
</dbReference>
<dbReference type="EMBL" id="AZCT01000002">
    <property type="protein sequence ID" value="KRK13182.1"/>
    <property type="molecule type" value="Genomic_DNA"/>
</dbReference>
<dbReference type="InterPro" id="IPR008948">
    <property type="entry name" value="L-Aspartase-like"/>
</dbReference>
<accession>A0A0R1EW69</accession>
<evidence type="ECO:0000313" key="3">
    <source>
        <dbReference type="EMBL" id="KRK13182.1"/>
    </source>
</evidence>
<comment type="caution">
    <text evidence="3">The sequence shown here is derived from an EMBL/GenBank/DDBJ whole genome shotgun (WGS) entry which is preliminary data.</text>
</comment>
<dbReference type="Proteomes" id="UP000051984">
    <property type="component" value="Unassembled WGS sequence"/>
</dbReference>
<proteinExistence type="predicted"/>
<evidence type="ECO:0000259" key="2">
    <source>
        <dbReference type="Pfam" id="PF00206"/>
    </source>
</evidence>